<evidence type="ECO:0000313" key="1">
    <source>
        <dbReference type="EMBL" id="MBU8874727.1"/>
    </source>
</evidence>
<dbReference type="RefSeq" id="WP_216960741.1">
    <property type="nucleotide sequence ID" value="NZ_JAHOPB010000001.1"/>
</dbReference>
<dbReference type="EMBL" id="JAHOPB010000001">
    <property type="protein sequence ID" value="MBU8874727.1"/>
    <property type="molecule type" value="Genomic_DNA"/>
</dbReference>
<keyword evidence="2" id="KW-1185">Reference proteome</keyword>
<proteinExistence type="predicted"/>
<sequence length="160" mass="17882">MPRVPLAGIVDLLRRSHWTLDMPLHWTIDSRLRLFAAVCDGDVVLEEVHRMIDVAVASNALGYRKIFDGTHGDTRMGPIDILAIGVRMRALEKEAEFHGPLAVILPEDKHLILTRLLGILAASKRPLRVFGDADRARKWLDSVSHRRAPPEPRGLPVPAL</sequence>
<comment type="caution">
    <text evidence="1">The sequence shown here is derived from an EMBL/GenBank/DDBJ whole genome shotgun (WGS) entry which is preliminary data.</text>
</comment>
<reference evidence="1 2" key="1">
    <citation type="submission" date="2021-06" db="EMBL/GenBank/DDBJ databases">
        <authorList>
            <person name="Lee D.H."/>
        </authorList>
    </citation>
    <scope>NUCLEOTIDE SEQUENCE [LARGE SCALE GENOMIC DNA]</scope>
    <source>
        <strain evidence="1 2">MMS21-HV4-11</strain>
    </source>
</reference>
<accession>A0ABS6ILT3</accession>
<organism evidence="1 2">
    <name type="scientific">Reyranella humidisoli</name>
    <dbReference type="NCBI Taxonomy" id="2849149"/>
    <lineage>
        <taxon>Bacteria</taxon>
        <taxon>Pseudomonadati</taxon>
        <taxon>Pseudomonadota</taxon>
        <taxon>Alphaproteobacteria</taxon>
        <taxon>Hyphomicrobiales</taxon>
        <taxon>Reyranellaceae</taxon>
        <taxon>Reyranella</taxon>
    </lineage>
</organism>
<dbReference type="Proteomes" id="UP000727907">
    <property type="component" value="Unassembled WGS sequence"/>
</dbReference>
<name>A0ABS6ILT3_9HYPH</name>
<evidence type="ECO:0008006" key="3">
    <source>
        <dbReference type="Google" id="ProtNLM"/>
    </source>
</evidence>
<protein>
    <recommendedName>
        <fullName evidence="3">STAS/SEC14 domain-containing protein</fullName>
    </recommendedName>
</protein>
<evidence type="ECO:0000313" key="2">
    <source>
        <dbReference type="Proteomes" id="UP000727907"/>
    </source>
</evidence>
<gene>
    <name evidence="1" type="ORF">KQ910_13205</name>
</gene>